<feature type="chain" id="PRO_5047366943" evidence="3">
    <location>
        <begin position="35"/>
        <end position="3388"/>
    </location>
</feature>
<feature type="domain" description="SLH" evidence="4">
    <location>
        <begin position="3201"/>
        <end position="3264"/>
    </location>
</feature>
<dbReference type="Pfam" id="PF00395">
    <property type="entry name" value="SLH"/>
    <property type="match status" value="3"/>
</dbReference>
<dbReference type="InterPro" id="IPR001119">
    <property type="entry name" value="SLH_dom"/>
</dbReference>
<dbReference type="Gene3D" id="2.60.40.1080">
    <property type="match status" value="1"/>
</dbReference>
<evidence type="ECO:0000259" key="4">
    <source>
        <dbReference type="PROSITE" id="PS51272"/>
    </source>
</evidence>
<accession>A0ABR9RDT9</accession>
<keyword evidence="6" id="KW-1185">Reference proteome</keyword>
<dbReference type="Proteomes" id="UP000806211">
    <property type="component" value="Unassembled WGS sequence"/>
</dbReference>
<dbReference type="InterPro" id="IPR008964">
    <property type="entry name" value="Invasin/intimin_cell_adhesion"/>
</dbReference>
<comment type="caution">
    <text evidence="5">The sequence shown here is derived from an EMBL/GenBank/DDBJ whole genome shotgun (WGS) entry which is preliminary data.</text>
</comment>
<dbReference type="InterPro" id="IPR025883">
    <property type="entry name" value="Cadherin-like_domain"/>
</dbReference>
<dbReference type="SUPFAM" id="SSF50939">
    <property type="entry name" value="Sialidases"/>
    <property type="match status" value="1"/>
</dbReference>
<feature type="domain" description="SLH" evidence="4">
    <location>
        <begin position="3330"/>
        <end position="3388"/>
    </location>
</feature>
<keyword evidence="1 3" id="KW-0732">Signal</keyword>
<dbReference type="RefSeq" id="WP_193538670.1">
    <property type="nucleotide sequence ID" value="NZ_JADCKF010000012.1"/>
</dbReference>
<dbReference type="Pfam" id="PF12733">
    <property type="entry name" value="Cadherin-like"/>
    <property type="match status" value="1"/>
</dbReference>
<evidence type="ECO:0000256" key="2">
    <source>
        <dbReference type="ARBA" id="ARBA00022737"/>
    </source>
</evidence>
<evidence type="ECO:0000313" key="5">
    <source>
        <dbReference type="EMBL" id="MBE5056856.1"/>
    </source>
</evidence>
<dbReference type="InterPro" id="IPR014755">
    <property type="entry name" value="Cu-Rt/internalin_Ig-like"/>
</dbReference>
<dbReference type="InterPro" id="IPR044060">
    <property type="entry name" value="Bacterial_rp_domain"/>
</dbReference>
<evidence type="ECO:0000256" key="1">
    <source>
        <dbReference type="ARBA" id="ARBA00022729"/>
    </source>
</evidence>
<protein>
    <submittedName>
        <fullName evidence="5">S-layer homology domain-containing protein</fullName>
    </submittedName>
</protein>
<organism evidence="5 6">
    <name type="scientific">Pseudoflavonifractor gallinarum</name>
    <dbReference type="NCBI Taxonomy" id="2779352"/>
    <lineage>
        <taxon>Bacteria</taxon>
        <taxon>Bacillati</taxon>
        <taxon>Bacillota</taxon>
        <taxon>Clostridia</taxon>
        <taxon>Eubacteriales</taxon>
        <taxon>Oscillospiraceae</taxon>
        <taxon>Pseudoflavonifractor</taxon>
    </lineage>
</organism>
<keyword evidence="2" id="KW-0677">Repeat</keyword>
<dbReference type="PANTHER" id="PTHR43308">
    <property type="entry name" value="OUTER MEMBRANE PROTEIN ALPHA-RELATED"/>
    <property type="match status" value="1"/>
</dbReference>
<dbReference type="Gene3D" id="2.60.40.1220">
    <property type="match status" value="1"/>
</dbReference>
<proteinExistence type="predicted"/>
<sequence length="3388" mass="366075">MKGNWKHTRFRDRLVSGILTVVMLTGLLPTAAYAALWDNTPDQNQEILESLTEFWGDEKTAKEAMELLRTYGLIDEEGNVLTDWSGTMTIQEKGRSLTIAEARTMSENNVTVNGRACESTELKAVLETMEKLGLLVGDVPAAEWQLQVDGQSVAPAGLAAALSEDETPAVTVLGTAVDSADVLAVIDFLDQYGLLTDTGARSEWDIILPDGERKTDLTELLAMLERGNYDPAMVITVDGTPITMADFKTMMDIQKEVERIRSTYFPEGGVDWTEEQLESLYDLYLQLQNEGITLYNTQGADGLVFPSGIDQNAAISVSLDKTSVSAVAGGSVTATYTVTGAEEDQDISFEVSVLPASAAGLVTSKTYPVEITGNGTGTVTIPVGKLSSQWTDDTWKGEKTFYLYASNVKNAAFAGGALSHTQAVKVTNEINFQTLISESAKNTSRTVNFTDAQKYFLRNQASHMDWSVSVSGNKSTVFTQTEENPGWSEYHLYYQYLKSGAYLGDKQLVGTELGYTQRGSTLKNKDAADFYNLILGGNASSQLPLVSGSTASTPVKNTGSQNTAIPAALKTADSITLQSTGICDHVKSSWVYSSFPYYYGLEATDGTFDATTTVTIKDTQAPKVTGVAFPEETFSMGAQAPITVTFSEPVQSSGVQLTADGKELSAQEQNTVSKTLTFLYPVETVGQQRISVAKISGAKDAAGNAMAADTTSRTSDQILDTITILEALKRQPGHEAEVTDLTYEPAQGDQPEKTTATVNVTIDLPLKNYEDTTPDDQLTQEQKTNKDLRNLLLDSYTLDSGFASGKVAASIDGGDTLIPLVLDNGTSPASMTATVEIDASELAGFDGDAKSFVMEFYQISVDKENGNTVSAGDLLFGYYTAFSVKPPVPLTGENLAIETPEGWQDTIYVNDPPADEALMLTGKVSGSGYTWTQTRWVSDDETIASIDAQGVIHPLKAGTVTFYLEAVNGNLEEYQGEDYRSEGITLTVQEGAEPYLRIPESQITLRSGDPLTLRWASNLAQKNREFGMTEEEKKTSFTIAVYPGDKTQGQAVKTYTVTYDPSTPDGTLEMGNGTTAPMWTMGEDGTMTPNQSFLIPGLDDTKDGYTIVLSVQAAKGVPGVSAEERTFKAQTRVTVTAQPVSVALARPQRLFVTNEGSLTIPYTLANFDAEGGGGAFKLTVTDNATGKTIVNTTDYKAYGDVAGGSFVLDLGGVRPNDGFRTIYDVSLQAKNTTAGQDWSRDSFTLYIYDKSALDILVQPVSRNGVSTVDVKGNTITMSNEDWIASLSQDEILALNRDINLQTAISINYGDHAWGEASDRIRWVVENSEAATVNYPQGAYYENIEGLPYSSYAPATQFLLSGKNDGKTVVQAIHDLAGDALGSSVEITVETLKDKLYLFQFYPAVSGLTMTYTNGAGEEKTATSDDQGRFAIYEASGIASDVYVQGMVDDEVYLGTVYQNRLVTQEKDAVSLELYPLNSLTLRKVATLPLYLKTPDGADYSGEATVRVGVYRNGEYCPDARYSLKKEQAAALPGDQDQKVTFQDGKATFYFDVTQFNTNNGEDPITAADNIEFAVEIRTGETYYPIFFSASGTTNESDAIRMGERILNLEKVPAGQENQPFAAQQTLYFSGKESGLSADLRGRAGKVGPSADYPDPLLSTVVLWWGEKGTDTDPDTKRSAYYTDSRDNKLTEQEIVNDRYPFASMPVTTVLTPMDQKQVEYLKIEDLRGRGIQLHYVGADGKEPKSETMSWSFFNALKLEKATGSAALPEELKSLANISSAADGSMFQSLVNDFIGAGITLATQVGLDLPFLQLKLVPTEDPTVFRGIVYVGLNNIQGDNVTGIDADTTARDYDLDPTPGLEQIKGLYRQGLAYGKTMANQVKMAAKILEANIKQGGGTSKTGDRKTYYALNGGFETEVYFDFTANRWKMVVMNGGLQAGGGMGYEWTWNTQAGPVPLLAQLELGASAIVDFNAAVDNVAKDTDYLTQFYIYSYMQAFGGFGFDYAVIALKLGMFGQISMNAQLQWLNSFRNGEHFGWSVDVRGSVGMKFQVELLFISYESILWSQPINVYSGTGDDWDMINDYWEQVGNGTSGSEIIWPDGTSGRLLMSAGNGMGIYEADLEPKLLERDYLSQYPRTYDRSGPEESSGFLNAIGDFFTGGSEAESTIRTEVIGNAYPQAAPVLSDDGAWMFYLDDMGNGSDATVVRVKAASQSGEGYDARAAKALSDEGYGDSGLKAAGSGEYAVAVWSRITERPATTEPGSSVTGDVQAGMMNSSEIMVAVRNGSGWNVSYLTGNRDESGAVTSDGMADLAPVVATNGERILVAWRQVASSQTDAITTFDTKDYIMYAVSEDQGETWTQPQPIYNGTSGSVKGIEAAMLDSGEAAVVFTLQTGEHNVRTGDFQQEVVYAVIDKPAQGEAELLADGTPAEYQVVRYVQLTDDEAMDENPQIAAVKLKNSDEQESFVIGWSSTSGVNENQENDIRLAAVDADGNRVIGFVDSLSHLTANTGVRINANFRFSRNADTLDELSILWKESVVESNEDSATQTEQTTTANRDYLSGLRFRTDDMGNLSVTAAQRVAQMDESTAIDHFDAYVDKSGKLISVLQGTFYDYENPETITMNPGTGSEYTVFLPAERTSVYLGSGSYTDTMRLDSVIPDYLNIKKGMSIPVQLSVTNLGTQPMDKVQVTIGTSTTTFEAGAQESSFVSIAPGETRALTVFYTVPADGIPNPTYTVTGTFQSGVTSETEGVLTLNIPDLGIAGNETLLEAKDGQRVLQFTLYNNSDAELAGSGRKVKFNLYSDSACTQPIPAQYFQEIVTRSDGEDALKIIDGSDLAKIDEGYYTVQYRFDLAEYIKQTNEEGKALYADEAGEVRDGGITLYAKAWVETTDENGDGEMLEAVSSNNIAAVQVESLLKQAGGEHVTTSQQLTQTPDGGTVVTVTLNNNSIVNSESGNVVVRLYDEQGNVVDVQQSYTTAQDLITLAPEERKTLTFSSDKTGVRAEVSYGDLVLDQADATLKDLKLSGVATLQDFTQQADGSYAASVIVSQVASTVVTAMTADPGATVTVNGQPLGLEGVTLALSSGKNILTIEVTSGSEKQTYTLAVQNNYPAGGSSGNLYTVTVPENTEHGTVSVTPDKARSGQTVTITAKADEGYQVGTVTVVRANGNAVAVQDRGDGIYTFTMPDEAVELKVTFVEASGWTNPFSDVSADAWYYDAVRYVSENGLMSGYGADRFGPDDDLTRAQLAQILYNLEGKPSLEGENLGYPFTDVPGDAWFADAVYWARLHGIVSGYSDEQFGADDNLTREQLAVMLYRYAQYKGYDTAADNDLTDFPDQSAVAVWSREGVEWAVGNGLISGMGDGTLSPQGNASRGQIAAILMRFAQNVMQ</sequence>
<dbReference type="SUPFAM" id="SSF49373">
    <property type="entry name" value="Invasin/intimin cell-adhesion fragments"/>
    <property type="match status" value="1"/>
</dbReference>
<feature type="domain" description="SLH" evidence="4">
    <location>
        <begin position="3265"/>
        <end position="3327"/>
    </location>
</feature>
<dbReference type="InterPro" id="IPR036278">
    <property type="entry name" value="Sialidase_sf"/>
</dbReference>
<gene>
    <name evidence="5" type="ORF">INF37_12755</name>
</gene>
<dbReference type="Pfam" id="PF18998">
    <property type="entry name" value="Flg_new_2"/>
    <property type="match status" value="1"/>
</dbReference>
<dbReference type="InterPro" id="IPR051465">
    <property type="entry name" value="Cell_Envelope_Struct_Comp"/>
</dbReference>
<evidence type="ECO:0000256" key="3">
    <source>
        <dbReference type="SAM" id="SignalP"/>
    </source>
</evidence>
<feature type="signal peptide" evidence="3">
    <location>
        <begin position="1"/>
        <end position="34"/>
    </location>
</feature>
<reference evidence="5 6" key="1">
    <citation type="submission" date="2020-10" db="EMBL/GenBank/DDBJ databases">
        <title>ChiBAC.</title>
        <authorList>
            <person name="Zenner C."/>
            <person name="Hitch T.C.A."/>
            <person name="Clavel T."/>
        </authorList>
    </citation>
    <scope>NUCLEOTIDE SEQUENCE [LARGE SCALE GENOMIC DNA]</scope>
    <source>
        <strain evidence="5 6">DSM 107456</strain>
    </source>
</reference>
<dbReference type="EMBL" id="JADCKF010000012">
    <property type="protein sequence ID" value="MBE5056856.1"/>
    <property type="molecule type" value="Genomic_DNA"/>
</dbReference>
<evidence type="ECO:0000313" key="6">
    <source>
        <dbReference type="Proteomes" id="UP000806211"/>
    </source>
</evidence>
<dbReference type="PROSITE" id="PS51272">
    <property type="entry name" value="SLH"/>
    <property type="match status" value="3"/>
</dbReference>
<name>A0ABR9RDT9_9FIRM</name>